<dbReference type="Proteomes" id="UP000031443">
    <property type="component" value="Unassembled WGS sequence"/>
</dbReference>
<feature type="region of interest" description="Disordered" evidence="1">
    <location>
        <begin position="51"/>
        <end position="71"/>
    </location>
</feature>
<evidence type="ECO:0000313" key="2">
    <source>
        <dbReference type="EMBL" id="EMP36469.1"/>
    </source>
</evidence>
<keyword evidence="3" id="KW-1185">Reference proteome</keyword>
<accession>M7BGY2</accession>
<protein>
    <submittedName>
        <fullName evidence="2">Uncharacterized protein</fullName>
    </submittedName>
</protein>
<organism evidence="2 3">
    <name type="scientific">Chelonia mydas</name>
    <name type="common">Green sea-turtle</name>
    <name type="synonym">Chelonia agassizi</name>
    <dbReference type="NCBI Taxonomy" id="8469"/>
    <lineage>
        <taxon>Eukaryota</taxon>
        <taxon>Metazoa</taxon>
        <taxon>Chordata</taxon>
        <taxon>Craniata</taxon>
        <taxon>Vertebrata</taxon>
        <taxon>Euteleostomi</taxon>
        <taxon>Archelosauria</taxon>
        <taxon>Testudinata</taxon>
        <taxon>Testudines</taxon>
        <taxon>Cryptodira</taxon>
        <taxon>Durocryptodira</taxon>
        <taxon>Americhelydia</taxon>
        <taxon>Chelonioidea</taxon>
        <taxon>Cheloniidae</taxon>
        <taxon>Chelonia</taxon>
    </lineage>
</organism>
<dbReference type="AlphaFoldDB" id="M7BGY2"/>
<proteinExistence type="predicted"/>
<gene>
    <name evidence="2" type="ORF">UY3_06339</name>
</gene>
<reference evidence="3" key="1">
    <citation type="journal article" date="2013" name="Nat. Genet.">
        <title>The draft genomes of soft-shell turtle and green sea turtle yield insights into the development and evolution of the turtle-specific body plan.</title>
        <authorList>
            <person name="Wang Z."/>
            <person name="Pascual-Anaya J."/>
            <person name="Zadissa A."/>
            <person name="Li W."/>
            <person name="Niimura Y."/>
            <person name="Huang Z."/>
            <person name="Li C."/>
            <person name="White S."/>
            <person name="Xiong Z."/>
            <person name="Fang D."/>
            <person name="Wang B."/>
            <person name="Ming Y."/>
            <person name="Chen Y."/>
            <person name="Zheng Y."/>
            <person name="Kuraku S."/>
            <person name="Pignatelli M."/>
            <person name="Herrero J."/>
            <person name="Beal K."/>
            <person name="Nozawa M."/>
            <person name="Li Q."/>
            <person name="Wang J."/>
            <person name="Zhang H."/>
            <person name="Yu L."/>
            <person name="Shigenobu S."/>
            <person name="Wang J."/>
            <person name="Liu J."/>
            <person name="Flicek P."/>
            <person name="Searle S."/>
            <person name="Wang J."/>
            <person name="Kuratani S."/>
            <person name="Yin Y."/>
            <person name="Aken B."/>
            <person name="Zhang G."/>
            <person name="Irie N."/>
        </authorList>
    </citation>
    <scope>NUCLEOTIDE SEQUENCE [LARGE SCALE GENOMIC DNA]</scope>
</reference>
<name>M7BGY2_CHEMY</name>
<dbReference type="EMBL" id="KB525136">
    <property type="protein sequence ID" value="EMP36469.1"/>
    <property type="molecule type" value="Genomic_DNA"/>
</dbReference>
<evidence type="ECO:0000313" key="3">
    <source>
        <dbReference type="Proteomes" id="UP000031443"/>
    </source>
</evidence>
<evidence type="ECO:0000256" key="1">
    <source>
        <dbReference type="SAM" id="MobiDB-lite"/>
    </source>
</evidence>
<sequence length="160" mass="18339">MCINSVTAIYSDCDFSSWAVGIICKLSIIQERKNECFGTCRANTNWYGKRSSKRQTAQKRVGGEDQDNEMLDKIPPTMRTAQNKQFQSFSVPIPNVSKQHLARSQEYTYSYTLRHSKRLILHYVTPVSHQYTAIEINGFTPVEKEKKADGITNTYRSMGK</sequence>